<reference evidence="2" key="2">
    <citation type="submission" date="2020-05" db="UniProtKB">
        <authorList>
            <consortium name="EnsemblMetazoa"/>
        </authorList>
    </citation>
    <scope>IDENTIFICATION</scope>
    <source>
        <strain evidence="2">IAEA</strain>
    </source>
</reference>
<dbReference type="Gene3D" id="1.10.20.10">
    <property type="entry name" value="Histone, subunit A"/>
    <property type="match status" value="1"/>
</dbReference>
<dbReference type="Proteomes" id="UP000092460">
    <property type="component" value="Unassembled WGS sequence"/>
</dbReference>
<feature type="compositionally biased region" description="Basic residues" evidence="1">
    <location>
        <begin position="73"/>
        <end position="85"/>
    </location>
</feature>
<keyword evidence="3" id="KW-1185">Reference proteome</keyword>
<dbReference type="GO" id="GO:0046982">
    <property type="term" value="F:protein heterodimerization activity"/>
    <property type="evidence" value="ECO:0007669"/>
    <property type="project" value="InterPro"/>
</dbReference>
<dbReference type="EMBL" id="JXJN01025279">
    <property type="status" value="NOT_ANNOTATED_CDS"/>
    <property type="molecule type" value="Genomic_DNA"/>
</dbReference>
<sequence>MGIHINRIFCRRSYVECNKRICKEEEVTRQANFSNQKNCMKSPQPAQHLATQAGEHKKVYNFSMLNDVDVGKMAKKRGAKRRRKALRENIQSITKPDIRRLARRGDKEDMESRRQSPKKHILAYEGKRYKILNGRRSVLLNVTKEWTNLV</sequence>
<dbReference type="AlphaFoldDB" id="A0A1B0C459"/>
<organism evidence="2 3">
    <name type="scientific">Glossina palpalis gambiensis</name>
    <dbReference type="NCBI Taxonomy" id="67801"/>
    <lineage>
        <taxon>Eukaryota</taxon>
        <taxon>Metazoa</taxon>
        <taxon>Ecdysozoa</taxon>
        <taxon>Arthropoda</taxon>
        <taxon>Hexapoda</taxon>
        <taxon>Insecta</taxon>
        <taxon>Pterygota</taxon>
        <taxon>Neoptera</taxon>
        <taxon>Endopterygota</taxon>
        <taxon>Diptera</taxon>
        <taxon>Brachycera</taxon>
        <taxon>Muscomorpha</taxon>
        <taxon>Hippoboscoidea</taxon>
        <taxon>Glossinidae</taxon>
        <taxon>Glossina</taxon>
    </lineage>
</organism>
<protein>
    <submittedName>
        <fullName evidence="2">Uncharacterized protein</fullName>
    </submittedName>
</protein>
<accession>A0A1B0C459</accession>
<evidence type="ECO:0000313" key="2">
    <source>
        <dbReference type="EnsemblMetazoa" id="GPPI048629-PA"/>
    </source>
</evidence>
<dbReference type="EnsemblMetazoa" id="GPPI048629-RA">
    <property type="protein sequence ID" value="GPPI048629-PA"/>
    <property type="gene ID" value="GPPI048629"/>
</dbReference>
<reference evidence="3" key="1">
    <citation type="submission" date="2015-01" db="EMBL/GenBank/DDBJ databases">
        <authorList>
            <person name="Aksoy S."/>
            <person name="Warren W."/>
            <person name="Wilson R.K."/>
        </authorList>
    </citation>
    <scope>NUCLEOTIDE SEQUENCE [LARGE SCALE GENOMIC DNA]</scope>
    <source>
        <strain evidence="3">IAEA</strain>
    </source>
</reference>
<evidence type="ECO:0000313" key="3">
    <source>
        <dbReference type="Proteomes" id="UP000092460"/>
    </source>
</evidence>
<dbReference type="STRING" id="67801.A0A1B0C459"/>
<proteinExistence type="predicted"/>
<dbReference type="VEuPathDB" id="VectorBase:GPPI048629"/>
<evidence type="ECO:0000256" key="1">
    <source>
        <dbReference type="SAM" id="MobiDB-lite"/>
    </source>
</evidence>
<feature type="compositionally biased region" description="Basic and acidic residues" evidence="1">
    <location>
        <begin position="96"/>
        <end position="114"/>
    </location>
</feature>
<feature type="region of interest" description="Disordered" evidence="1">
    <location>
        <begin position="73"/>
        <end position="118"/>
    </location>
</feature>
<dbReference type="InterPro" id="IPR009072">
    <property type="entry name" value="Histone-fold"/>
</dbReference>
<name>A0A1B0C459_9MUSC</name>